<dbReference type="VEuPathDB" id="FungiDB:jhhlp_007690"/>
<organism evidence="3 4">
    <name type="scientific">Lomentospora prolificans</name>
    <dbReference type="NCBI Taxonomy" id="41688"/>
    <lineage>
        <taxon>Eukaryota</taxon>
        <taxon>Fungi</taxon>
        <taxon>Dikarya</taxon>
        <taxon>Ascomycota</taxon>
        <taxon>Pezizomycotina</taxon>
        <taxon>Sordariomycetes</taxon>
        <taxon>Hypocreomycetidae</taxon>
        <taxon>Microascales</taxon>
        <taxon>Microascaceae</taxon>
        <taxon>Lomentospora</taxon>
    </lineage>
</organism>
<reference evidence="3 4" key="1">
    <citation type="journal article" date="2017" name="G3 (Bethesda)">
        <title>First Draft Genome Sequence of the Pathogenic Fungus Lomentospora prolificans (Formerly Scedosporium prolificans).</title>
        <authorList>
            <person name="Luo R."/>
            <person name="Zimin A."/>
            <person name="Workman R."/>
            <person name="Fan Y."/>
            <person name="Pertea G."/>
            <person name="Grossman N."/>
            <person name="Wear M.P."/>
            <person name="Jia B."/>
            <person name="Miller H."/>
            <person name="Casadevall A."/>
            <person name="Timp W."/>
            <person name="Zhang S.X."/>
            <person name="Salzberg S.L."/>
        </authorList>
    </citation>
    <scope>NUCLEOTIDE SEQUENCE [LARGE SCALE GENOMIC DNA]</scope>
    <source>
        <strain evidence="3 4">JHH-5317</strain>
    </source>
</reference>
<dbReference type="InParanoid" id="A0A2N3N0A7"/>
<comment type="similarity">
    <text evidence="1">Belongs to the CWC26 family.</text>
</comment>
<dbReference type="PANTHER" id="PTHR31809">
    <property type="entry name" value="BUD13 HOMOLOG"/>
    <property type="match status" value="1"/>
</dbReference>
<name>A0A2N3N0A7_9PEZI</name>
<dbReference type="PANTHER" id="PTHR31809:SF0">
    <property type="entry name" value="BUD13 HOMOLOG"/>
    <property type="match status" value="1"/>
</dbReference>
<dbReference type="GO" id="GO:0003723">
    <property type="term" value="F:RNA binding"/>
    <property type="evidence" value="ECO:0007669"/>
    <property type="project" value="TreeGrafter"/>
</dbReference>
<evidence type="ECO:0000313" key="3">
    <source>
        <dbReference type="EMBL" id="PKS05861.1"/>
    </source>
</evidence>
<keyword evidence="4" id="KW-1185">Reference proteome</keyword>
<feature type="region of interest" description="Disordered" evidence="2">
    <location>
        <begin position="48"/>
        <end position="93"/>
    </location>
</feature>
<evidence type="ECO:0000256" key="1">
    <source>
        <dbReference type="ARBA" id="ARBA00011069"/>
    </source>
</evidence>
<dbReference type="InterPro" id="IPR051112">
    <property type="entry name" value="CWC26_splicing_factor"/>
</dbReference>
<protein>
    <recommendedName>
        <fullName evidence="5">Pre-mRNA-splicing factor CWC26</fullName>
    </recommendedName>
</protein>
<dbReference type="FunCoup" id="A0A2N3N0A7">
    <property type="interactions" value="77"/>
</dbReference>
<dbReference type="Proteomes" id="UP000233524">
    <property type="component" value="Unassembled WGS sequence"/>
</dbReference>
<feature type="region of interest" description="Disordered" evidence="2">
    <location>
        <begin position="263"/>
        <end position="282"/>
    </location>
</feature>
<dbReference type="OrthoDB" id="6022at2759"/>
<accession>A0A2N3N0A7</accession>
<dbReference type="GO" id="GO:0005684">
    <property type="term" value="C:U2-type spliceosomal complex"/>
    <property type="evidence" value="ECO:0007669"/>
    <property type="project" value="TreeGrafter"/>
</dbReference>
<dbReference type="EMBL" id="NLAX01001139">
    <property type="protein sequence ID" value="PKS05861.1"/>
    <property type="molecule type" value="Genomic_DNA"/>
</dbReference>
<dbReference type="AlphaFoldDB" id="A0A2N3N0A7"/>
<proteinExistence type="inferred from homology"/>
<dbReference type="GO" id="GO:0000398">
    <property type="term" value="P:mRNA splicing, via spliceosome"/>
    <property type="evidence" value="ECO:0007669"/>
    <property type="project" value="TreeGrafter"/>
</dbReference>
<gene>
    <name evidence="3" type="ORF">jhhlp_007690</name>
</gene>
<sequence length="326" mass="37057">MPPTQDSYIAAHYLVADPKPTKKRKRKAAPKDAGLVIAEEDEFGWAAHDSRSHVSDDNDDPVVVAGTSSEFRKTKTSNWKPLDPEKKAPRMGDATAADAIIASAAAEQRAANLEADEMPALAEDSYIPKMSDGTHAGLQSAASVAAQLETRHRQEREDFIRSQKNGEEETAYRDAAGNRIDISMRRAQARKAALEAEAKERRMRDTLKGEIQKEETRRNREMVQDAKFMPLARTADDTEMNRELRERERWNDPMMRFLGNTQRQASVKKTNRPTYDGPSLPNRYGIRPGYRWDGVDRSNGFEAERFKSLNKRNMNKELEYSWQIDV</sequence>
<dbReference type="GO" id="GO:0070274">
    <property type="term" value="C:RES complex"/>
    <property type="evidence" value="ECO:0007669"/>
    <property type="project" value="TreeGrafter"/>
</dbReference>
<dbReference type="InterPro" id="IPR018609">
    <property type="entry name" value="Bud13"/>
</dbReference>
<evidence type="ECO:0000313" key="4">
    <source>
        <dbReference type="Proteomes" id="UP000233524"/>
    </source>
</evidence>
<dbReference type="STRING" id="41688.A0A2N3N0A7"/>
<evidence type="ECO:0008006" key="5">
    <source>
        <dbReference type="Google" id="ProtNLM"/>
    </source>
</evidence>
<comment type="caution">
    <text evidence="3">The sequence shown here is derived from an EMBL/GenBank/DDBJ whole genome shotgun (WGS) entry which is preliminary data.</text>
</comment>
<dbReference type="Pfam" id="PF09736">
    <property type="entry name" value="Bud13"/>
    <property type="match status" value="1"/>
</dbReference>
<evidence type="ECO:0000256" key="2">
    <source>
        <dbReference type="SAM" id="MobiDB-lite"/>
    </source>
</evidence>